<keyword evidence="6" id="KW-0283">Flagellar rotation</keyword>
<keyword evidence="10" id="KW-0282">Flagellum</keyword>
<comment type="similarity">
    <text evidence="2">Belongs to the FliN/MopA/SpaO family.</text>
</comment>
<evidence type="ECO:0000256" key="3">
    <source>
        <dbReference type="ARBA" id="ARBA00021897"/>
    </source>
</evidence>
<evidence type="ECO:0000256" key="4">
    <source>
        <dbReference type="ARBA" id="ARBA00022475"/>
    </source>
</evidence>
<feature type="compositionally biased region" description="Acidic residues" evidence="8">
    <location>
        <begin position="1"/>
        <end position="16"/>
    </location>
</feature>
<dbReference type="SUPFAM" id="SSF101801">
    <property type="entry name" value="Surface presentation of antigens (SPOA)"/>
    <property type="match status" value="1"/>
</dbReference>
<evidence type="ECO:0000313" key="11">
    <source>
        <dbReference type="Proteomes" id="UP001597294"/>
    </source>
</evidence>
<feature type="region of interest" description="Disordered" evidence="8">
    <location>
        <begin position="1"/>
        <end position="40"/>
    </location>
</feature>
<comment type="subcellular location">
    <subcellularLocation>
        <location evidence="1">Cell membrane</location>
        <topology evidence="1">Peripheral membrane protein</topology>
        <orientation evidence="1">Cytoplasmic side</orientation>
    </subcellularLocation>
</comment>
<evidence type="ECO:0000256" key="6">
    <source>
        <dbReference type="ARBA" id="ARBA00022779"/>
    </source>
</evidence>
<keyword evidence="5" id="KW-0145">Chemotaxis</keyword>
<accession>A0ABW5BRY3</accession>
<keyword evidence="10" id="KW-0966">Cell projection</keyword>
<organism evidence="10 11">
    <name type="scientific">Kiloniella antarctica</name>
    <dbReference type="NCBI Taxonomy" id="1550907"/>
    <lineage>
        <taxon>Bacteria</taxon>
        <taxon>Pseudomonadati</taxon>
        <taxon>Pseudomonadota</taxon>
        <taxon>Alphaproteobacteria</taxon>
        <taxon>Rhodospirillales</taxon>
        <taxon>Kiloniellaceae</taxon>
        <taxon>Kiloniella</taxon>
    </lineage>
</organism>
<dbReference type="EMBL" id="JBHUII010000011">
    <property type="protein sequence ID" value="MFD2207530.1"/>
    <property type="molecule type" value="Genomic_DNA"/>
</dbReference>
<protein>
    <recommendedName>
        <fullName evidence="3">Flagellar motor switch protein FliN</fullName>
    </recommendedName>
</protein>
<evidence type="ECO:0000256" key="7">
    <source>
        <dbReference type="ARBA" id="ARBA00023136"/>
    </source>
</evidence>
<dbReference type="PANTHER" id="PTHR43484">
    <property type="match status" value="1"/>
</dbReference>
<dbReference type="PANTHER" id="PTHR43484:SF1">
    <property type="entry name" value="FLAGELLAR MOTOR SWITCH PROTEIN FLIN"/>
    <property type="match status" value="1"/>
</dbReference>
<dbReference type="Proteomes" id="UP001597294">
    <property type="component" value="Unassembled WGS sequence"/>
</dbReference>
<feature type="domain" description="Flagellar motor switch protein FliN-like C-terminal" evidence="9">
    <location>
        <begin position="45"/>
        <end position="114"/>
    </location>
</feature>
<evidence type="ECO:0000256" key="1">
    <source>
        <dbReference type="ARBA" id="ARBA00004413"/>
    </source>
</evidence>
<dbReference type="PRINTS" id="PR00956">
    <property type="entry name" value="FLGMOTORFLIN"/>
</dbReference>
<evidence type="ECO:0000256" key="8">
    <source>
        <dbReference type="SAM" id="MobiDB-lite"/>
    </source>
</evidence>
<dbReference type="InterPro" id="IPR051469">
    <property type="entry name" value="FliN/MopA/SpaO"/>
</dbReference>
<sequence length="119" mass="12926">MSDDDAMNNDDVDDIFDQAPDAPVDESPKTPPKQNDSGDRIVPAVHGVGLEVSAILGTAQMPVSQLLKMGRGAVVELDKYIGDTIDISINDQMIARGEVMIKEDRLCVEIIEMIKRTGD</sequence>
<reference evidence="11" key="1">
    <citation type="journal article" date="2019" name="Int. J. Syst. Evol. Microbiol.">
        <title>The Global Catalogue of Microorganisms (GCM) 10K type strain sequencing project: providing services to taxonomists for standard genome sequencing and annotation.</title>
        <authorList>
            <consortium name="The Broad Institute Genomics Platform"/>
            <consortium name="The Broad Institute Genome Sequencing Center for Infectious Disease"/>
            <person name="Wu L."/>
            <person name="Ma J."/>
        </authorList>
    </citation>
    <scope>NUCLEOTIDE SEQUENCE [LARGE SCALE GENOMIC DNA]</scope>
    <source>
        <strain evidence="11">CGMCC 4.7192</strain>
    </source>
</reference>
<dbReference type="Pfam" id="PF01052">
    <property type="entry name" value="FliMN_C"/>
    <property type="match status" value="1"/>
</dbReference>
<evidence type="ECO:0000256" key="5">
    <source>
        <dbReference type="ARBA" id="ARBA00022500"/>
    </source>
</evidence>
<keyword evidence="10" id="KW-0969">Cilium</keyword>
<dbReference type="RefSeq" id="WP_380254239.1">
    <property type="nucleotide sequence ID" value="NZ_JBHUII010000011.1"/>
</dbReference>
<evidence type="ECO:0000256" key="2">
    <source>
        <dbReference type="ARBA" id="ARBA00009226"/>
    </source>
</evidence>
<name>A0ABW5BRY3_9PROT</name>
<keyword evidence="11" id="KW-1185">Reference proteome</keyword>
<evidence type="ECO:0000313" key="10">
    <source>
        <dbReference type="EMBL" id="MFD2207530.1"/>
    </source>
</evidence>
<dbReference type="InterPro" id="IPR001543">
    <property type="entry name" value="FliN-like_C"/>
</dbReference>
<keyword evidence="7" id="KW-0472">Membrane</keyword>
<proteinExistence type="inferred from homology"/>
<comment type="caution">
    <text evidence="10">The sequence shown here is derived from an EMBL/GenBank/DDBJ whole genome shotgun (WGS) entry which is preliminary data.</text>
</comment>
<dbReference type="Gene3D" id="2.30.330.10">
    <property type="entry name" value="SpoA-like"/>
    <property type="match status" value="1"/>
</dbReference>
<evidence type="ECO:0000259" key="9">
    <source>
        <dbReference type="Pfam" id="PF01052"/>
    </source>
</evidence>
<gene>
    <name evidence="10" type="ORF">ACFSKO_18080</name>
</gene>
<dbReference type="InterPro" id="IPR001172">
    <property type="entry name" value="FliN_T3SS_HrcQb"/>
</dbReference>
<keyword evidence="4" id="KW-1003">Cell membrane</keyword>
<dbReference type="InterPro" id="IPR036429">
    <property type="entry name" value="SpoA-like_sf"/>
</dbReference>